<protein>
    <submittedName>
        <fullName evidence="1">2-polyprenyl-6-methoxyphenol hydroxylase-like FAD-dependent oxidoreductase</fullName>
    </submittedName>
</protein>
<reference evidence="1" key="1">
    <citation type="submission" date="2023-08" db="EMBL/GenBank/DDBJ databases">
        <title>Functional and genomic diversity of the sorghum phyllosphere microbiome.</title>
        <authorList>
            <person name="Shade A."/>
        </authorList>
    </citation>
    <scope>NUCLEOTIDE SEQUENCE</scope>
    <source>
        <strain evidence="1">SORGH_AS_0885</strain>
    </source>
</reference>
<proteinExistence type="predicted"/>
<sequence length="380" mass="40207">MDVLISGASIAGLTTAALLAGRGHRVTVVERAGAQRSGGVAIDVRGEAVDVARELGVLDEIRAARVPHDDVFRFVDAEGRTRATMRPADDVYEATDDVEISRDLLAGILERRLPGSVAVDYGRWVAAITDVPEGAEVTLSDGSRRVVDLVVGADGLHSGVRAAAFGPEGEFVHHLGLYVAILTSCRSATVDTGSVVFNTPGRLVMLRSDGARTSALLGFRSPWIDHDFRDVESQRRRVVDAFAGHDGWVTREVVGELAASDAFYFDAVSQVRMESWSRGRAVLVGDAAYSPSFFSGMGTTLAMVGARNLALALDGVAPGEPAQVERALARYDRSMRPIVTEAHAIAEVGAGILFPRTSSEIAERDARFTPAASAGGGAGH</sequence>
<evidence type="ECO:0000313" key="1">
    <source>
        <dbReference type="EMBL" id="MDR6208878.1"/>
    </source>
</evidence>
<dbReference type="EMBL" id="JAVIZJ010000002">
    <property type="protein sequence ID" value="MDR6208878.1"/>
    <property type="molecule type" value="Genomic_DNA"/>
</dbReference>
<keyword evidence="2" id="KW-1185">Reference proteome</keyword>
<evidence type="ECO:0000313" key="2">
    <source>
        <dbReference type="Proteomes" id="UP001261666"/>
    </source>
</evidence>
<name>A0ACC6IDN9_9ACTN</name>
<gene>
    <name evidence="1" type="ORF">QE364_000570</name>
</gene>
<accession>A0ACC6IDN9</accession>
<dbReference type="Proteomes" id="UP001261666">
    <property type="component" value="Unassembled WGS sequence"/>
</dbReference>
<comment type="caution">
    <text evidence="1">The sequence shown here is derived from an EMBL/GenBank/DDBJ whole genome shotgun (WGS) entry which is preliminary data.</text>
</comment>
<organism evidence="1 2">
    <name type="scientific">Nocardioides zeae</name>
    <dbReference type="NCBI Taxonomy" id="1457234"/>
    <lineage>
        <taxon>Bacteria</taxon>
        <taxon>Bacillati</taxon>
        <taxon>Actinomycetota</taxon>
        <taxon>Actinomycetes</taxon>
        <taxon>Propionibacteriales</taxon>
        <taxon>Nocardioidaceae</taxon>
        <taxon>Nocardioides</taxon>
    </lineage>
</organism>